<dbReference type="InterPro" id="IPR013083">
    <property type="entry name" value="Znf_RING/FYVE/PHD"/>
</dbReference>
<dbReference type="InterPro" id="IPR051051">
    <property type="entry name" value="E3_ubiq-ligase_TRIM/RNF"/>
</dbReference>
<keyword evidence="5" id="KW-0472">Membrane</keyword>
<dbReference type="STRING" id="8153.ENSHBUP00000017781"/>
<dbReference type="Proteomes" id="UP000264840">
    <property type="component" value="Unplaced"/>
</dbReference>
<dbReference type="Ensembl" id="ENSHBUT00000034805.1">
    <property type="protein sequence ID" value="ENSHBUP00000017781.1"/>
    <property type="gene ID" value="ENSHBUG00000019858.1"/>
</dbReference>
<dbReference type="InterPro" id="IPR001841">
    <property type="entry name" value="Znf_RING"/>
</dbReference>
<dbReference type="Pfam" id="PF13445">
    <property type="entry name" value="zf-RING_UBOX"/>
    <property type="match status" value="1"/>
</dbReference>
<organism evidence="7 8">
    <name type="scientific">Haplochromis burtoni</name>
    <name type="common">Burton's mouthbrooder</name>
    <name type="synonym">Chromis burtoni</name>
    <dbReference type="NCBI Taxonomy" id="8153"/>
    <lineage>
        <taxon>Eukaryota</taxon>
        <taxon>Metazoa</taxon>
        <taxon>Chordata</taxon>
        <taxon>Craniata</taxon>
        <taxon>Vertebrata</taxon>
        <taxon>Euteleostomi</taxon>
        <taxon>Actinopterygii</taxon>
        <taxon>Neopterygii</taxon>
        <taxon>Teleostei</taxon>
        <taxon>Neoteleostei</taxon>
        <taxon>Acanthomorphata</taxon>
        <taxon>Ovalentaria</taxon>
        <taxon>Cichlomorphae</taxon>
        <taxon>Cichliformes</taxon>
        <taxon>Cichlidae</taxon>
        <taxon>African cichlids</taxon>
        <taxon>Pseudocrenilabrinae</taxon>
        <taxon>Haplochromini</taxon>
        <taxon>Haplochromis</taxon>
    </lineage>
</organism>
<keyword evidence="3" id="KW-0862">Zinc</keyword>
<keyword evidence="5" id="KW-0812">Transmembrane</keyword>
<dbReference type="PROSITE" id="PS50089">
    <property type="entry name" value="ZF_RING_2"/>
    <property type="match status" value="1"/>
</dbReference>
<reference evidence="7" key="1">
    <citation type="submission" date="2025-08" db="UniProtKB">
        <authorList>
            <consortium name="Ensembl"/>
        </authorList>
    </citation>
    <scope>IDENTIFICATION</scope>
</reference>
<dbReference type="GeneTree" id="ENSGT01040000240400"/>
<dbReference type="SMART" id="SM00184">
    <property type="entry name" value="RING"/>
    <property type="match status" value="1"/>
</dbReference>
<evidence type="ECO:0000313" key="7">
    <source>
        <dbReference type="Ensembl" id="ENSHBUP00000017781.1"/>
    </source>
</evidence>
<dbReference type="PROSITE" id="PS00518">
    <property type="entry name" value="ZF_RING_1"/>
    <property type="match status" value="1"/>
</dbReference>
<dbReference type="InterPro" id="IPR027370">
    <property type="entry name" value="Znf-RING_euk"/>
</dbReference>
<evidence type="ECO:0000256" key="3">
    <source>
        <dbReference type="ARBA" id="ARBA00022833"/>
    </source>
</evidence>
<dbReference type="PANTHER" id="PTHR25465">
    <property type="entry name" value="B-BOX DOMAIN CONTAINING"/>
    <property type="match status" value="1"/>
</dbReference>
<dbReference type="InterPro" id="IPR017907">
    <property type="entry name" value="Znf_RING_CS"/>
</dbReference>
<evidence type="ECO:0000256" key="5">
    <source>
        <dbReference type="SAM" id="Phobius"/>
    </source>
</evidence>
<dbReference type="SUPFAM" id="SSF57850">
    <property type="entry name" value="RING/U-box"/>
    <property type="match status" value="1"/>
</dbReference>
<evidence type="ECO:0000313" key="8">
    <source>
        <dbReference type="Proteomes" id="UP000264840"/>
    </source>
</evidence>
<dbReference type="PANTHER" id="PTHR25465:SF49">
    <property type="entry name" value="BLOODTHIRSTY-RELATED GENE FAMILY, MEMBER 1-RELATED"/>
    <property type="match status" value="1"/>
</dbReference>
<dbReference type="AlphaFoldDB" id="A0A3Q2VZR8"/>
<dbReference type="GO" id="GO:0008270">
    <property type="term" value="F:zinc ion binding"/>
    <property type="evidence" value="ECO:0007669"/>
    <property type="project" value="UniProtKB-KW"/>
</dbReference>
<feature type="transmembrane region" description="Helical" evidence="5">
    <location>
        <begin position="107"/>
        <end position="127"/>
    </location>
</feature>
<keyword evidence="2 4" id="KW-0863">Zinc-finger</keyword>
<feature type="domain" description="RING-type" evidence="6">
    <location>
        <begin position="36"/>
        <end position="76"/>
    </location>
</feature>
<keyword evidence="5" id="KW-1133">Transmembrane helix</keyword>
<proteinExistence type="predicted"/>
<evidence type="ECO:0000256" key="4">
    <source>
        <dbReference type="PROSITE-ProRule" id="PRU00175"/>
    </source>
</evidence>
<dbReference type="Gene3D" id="3.30.40.10">
    <property type="entry name" value="Zinc/RING finger domain, C3HC4 (zinc finger)"/>
    <property type="match status" value="1"/>
</dbReference>
<sequence>RQILEMKLNVSVSNSSNSSTTAESSGFVSQNQTFLCSICLDVFADPVTTPCGHNFCKKCITQHWDRNAPCQCPMCKEAFYCRPLLKVNTLFSEVVAQRGQSVTLIDLVFFSFLILIDLFVFLCHIHLKLILKSE</sequence>
<evidence type="ECO:0000256" key="2">
    <source>
        <dbReference type="ARBA" id="ARBA00022771"/>
    </source>
</evidence>
<evidence type="ECO:0000256" key="1">
    <source>
        <dbReference type="ARBA" id="ARBA00022723"/>
    </source>
</evidence>
<reference evidence="7" key="2">
    <citation type="submission" date="2025-09" db="UniProtKB">
        <authorList>
            <consortium name="Ensembl"/>
        </authorList>
    </citation>
    <scope>IDENTIFICATION</scope>
</reference>
<keyword evidence="1" id="KW-0479">Metal-binding</keyword>
<evidence type="ECO:0000259" key="6">
    <source>
        <dbReference type="PROSITE" id="PS50089"/>
    </source>
</evidence>
<accession>A0A3Q2VZR8</accession>
<protein>
    <recommendedName>
        <fullName evidence="6">RING-type domain-containing protein</fullName>
    </recommendedName>
</protein>
<name>A0A3Q2VZR8_HAPBU</name>
<keyword evidence="8" id="KW-1185">Reference proteome</keyword>